<evidence type="ECO:0000256" key="1">
    <source>
        <dbReference type="SAM" id="MobiDB-lite"/>
    </source>
</evidence>
<dbReference type="EMBL" id="JACHJU010000003">
    <property type="protein sequence ID" value="MBB4942506.1"/>
    <property type="molecule type" value="Genomic_DNA"/>
</dbReference>
<evidence type="ECO:0000313" key="2">
    <source>
        <dbReference type="EMBL" id="MBB4942506.1"/>
    </source>
</evidence>
<dbReference type="Proteomes" id="UP000534286">
    <property type="component" value="Unassembled WGS sequence"/>
</dbReference>
<name>A0A7W7S3X8_9ACTN</name>
<dbReference type="RefSeq" id="WP_184758455.1">
    <property type="nucleotide sequence ID" value="NZ_BAABEK010000012.1"/>
</dbReference>
<feature type="region of interest" description="Disordered" evidence="1">
    <location>
        <begin position="171"/>
        <end position="196"/>
    </location>
</feature>
<evidence type="ECO:0000313" key="3">
    <source>
        <dbReference type="Proteomes" id="UP000534286"/>
    </source>
</evidence>
<feature type="compositionally biased region" description="Polar residues" evidence="1">
    <location>
        <begin position="172"/>
        <end position="189"/>
    </location>
</feature>
<dbReference type="AlphaFoldDB" id="A0A7W7S3X8"/>
<proteinExistence type="predicted"/>
<gene>
    <name evidence="2" type="ORF">FHR32_006892</name>
</gene>
<organism evidence="2 3">
    <name type="scientific">Streptosporangium album</name>
    <dbReference type="NCBI Taxonomy" id="47479"/>
    <lineage>
        <taxon>Bacteria</taxon>
        <taxon>Bacillati</taxon>
        <taxon>Actinomycetota</taxon>
        <taxon>Actinomycetes</taxon>
        <taxon>Streptosporangiales</taxon>
        <taxon>Streptosporangiaceae</taxon>
        <taxon>Streptosporangium</taxon>
    </lineage>
</organism>
<accession>A0A7W7S3X8</accession>
<reference evidence="2 3" key="1">
    <citation type="submission" date="2020-08" db="EMBL/GenBank/DDBJ databases">
        <title>Sequencing the genomes of 1000 actinobacteria strains.</title>
        <authorList>
            <person name="Klenk H.-P."/>
        </authorList>
    </citation>
    <scope>NUCLEOTIDE SEQUENCE [LARGE SCALE GENOMIC DNA]</scope>
    <source>
        <strain evidence="2 3">DSM 43023</strain>
    </source>
</reference>
<sequence>MQNATEEAKKQNKPIEIASLHTENSTTVANPDGKTLGTYVYSQPVRVKRDGAWKAVDTTLVAENGVVKPRAVKLDISLSDGGDTTLLTAKGESLGVNKGKAGEIEIAASNMLPAPKLSGNKAVYESAYGRGIDLVVTVTPTGFHREIVIRERPARQLTLLISADLPSGMSYGKTSSGTAACWPTTSRSPSRPRCGC</sequence>
<protein>
    <submittedName>
        <fullName evidence="2">Uncharacterized protein</fullName>
    </submittedName>
</protein>
<comment type="caution">
    <text evidence="2">The sequence shown here is derived from an EMBL/GenBank/DDBJ whole genome shotgun (WGS) entry which is preliminary data.</text>
</comment>
<keyword evidence="3" id="KW-1185">Reference proteome</keyword>